<accession>A0A317DFU8</accession>
<dbReference type="Pfam" id="PF01609">
    <property type="entry name" value="DDE_Tnp_1"/>
    <property type="match status" value="1"/>
</dbReference>
<keyword evidence="1" id="KW-0812">Transmembrane</keyword>
<keyword evidence="1" id="KW-0472">Membrane</keyword>
<dbReference type="Proteomes" id="UP000246050">
    <property type="component" value="Unassembled WGS sequence"/>
</dbReference>
<dbReference type="EMBL" id="QGKS01000269">
    <property type="protein sequence ID" value="PWR13242.1"/>
    <property type="molecule type" value="Genomic_DNA"/>
</dbReference>
<dbReference type="AlphaFoldDB" id="A0A317DFU8"/>
<dbReference type="PANTHER" id="PTHR30298">
    <property type="entry name" value="H REPEAT-ASSOCIATED PREDICTED TRANSPOSASE"/>
    <property type="match status" value="1"/>
</dbReference>
<gene>
    <name evidence="4" type="ORF">DKT69_21440</name>
</gene>
<organism evidence="4 5">
    <name type="scientific">Micromonospora sicca</name>
    <dbReference type="NCBI Taxonomy" id="2202420"/>
    <lineage>
        <taxon>Bacteria</taxon>
        <taxon>Bacillati</taxon>
        <taxon>Actinomycetota</taxon>
        <taxon>Actinomycetes</taxon>
        <taxon>Micromonosporales</taxon>
        <taxon>Micromonosporaceae</taxon>
        <taxon>Micromonospora</taxon>
    </lineage>
</organism>
<dbReference type="GO" id="GO:0006313">
    <property type="term" value="P:DNA transposition"/>
    <property type="evidence" value="ECO:0007669"/>
    <property type="project" value="InterPro"/>
</dbReference>
<reference evidence="4 5" key="1">
    <citation type="submission" date="2018-05" db="EMBL/GenBank/DDBJ databases">
        <title>Micromonosporas from Atacama Desert.</title>
        <authorList>
            <person name="Carro L."/>
            <person name="Golinska P."/>
            <person name="Klenk H.-P."/>
            <person name="Goodfellow M."/>
        </authorList>
    </citation>
    <scope>NUCLEOTIDE SEQUENCE [LARGE SCALE GENOMIC DNA]</scope>
    <source>
        <strain evidence="4 5">4G51</strain>
    </source>
</reference>
<dbReference type="InterPro" id="IPR002559">
    <property type="entry name" value="Transposase_11"/>
</dbReference>
<evidence type="ECO:0000259" key="3">
    <source>
        <dbReference type="Pfam" id="PF13808"/>
    </source>
</evidence>
<keyword evidence="1" id="KW-1133">Transmembrane helix</keyword>
<dbReference type="GO" id="GO:0003677">
    <property type="term" value="F:DNA binding"/>
    <property type="evidence" value="ECO:0007669"/>
    <property type="project" value="InterPro"/>
</dbReference>
<dbReference type="GO" id="GO:0004803">
    <property type="term" value="F:transposase activity"/>
    <property type="evidence" value="ECO:0007669"/>
    <property type="project" value="InterPro"/>
</dbReference>
<feature type="transmembrane region" description="Helical" evidence="1">
    <location>
        <begin position="45"/>
        <end position="63"/>
    </location>
</feature>
<comment type="caution">
    <text evidence="4">The sequence shown here is derived from an EMBL/GenBank/DDBJ whole genome shotgun (WGS) entry which is preliminary data.</text>
</comment>
<dbReference type="InterPro" id="IPR032806">
    <property type="entry name" value="YbfD_N"/>
</dbReference>
<dbReference type="InterPro" id="IPR047647">
    <property type="entry name" value="ISAs1_transpos"/>
</dbReference>
<feature type="domain" description="H repeat-associated protein N-terminal" evidence="3">
    <location>
        <begin position="27"/>
        <end position="120"/>
    </location>
</feature>
<dbReference type="NCBIfam" id="NF033564">
    <property type="entry name" value="transpos_ISAs1"/>
    <property type="match status" value="1"/>
</dbReference>
<sequence>MAVSHVPVAGIIACGDRDLSDVTSLVELFALVRDPRKRRGVRHRCAAVLTLMVLAVLCGAGNFRQAADRVAEMPQAFLAAAGARAHPVLGVRLTPSRDTIRRLVEAIDAPAVDLLVCRWMAARLIPDGGRLGVGLAVDGKTVRNSGGGASPDAKLFSAMRHDTAVVIGQVQVPADTTEVTQIEALLGPIQVAGMVVTADAAHPNRDTAEYLTGRGADYVFTVKGNKPSLLAAIWNRVPTATADTATHVEEEHRNGMIIRRWMWTADADGVDFPAAAQVFRLRRDTYNLSGQRISKEIIHGITSLSADDATAGQLAGYVREHWGIENKIHWVRDVLFAEDHQHAYTGHAAHGMALLRNLALGLIRLAGHTKIKQVLERNHGNKTLIPALLKASRP</sequence>
<feature type="domain" description="Transposase IS4-like" evidence="2">
    <location>
        <begin position="133"/>
        <end position="360"/>
    </location>
</feature>
<dbReference type="PANTHER" id="PTHR30298:SF0">
    <property type="entry name" value="PROTEIN YBFL-RELATED"/>
    <property type="match status" value="1"/>
</dbReference>
<dbReference type="Pfam" id="PF13808">
    <property type="entry name" value="DDE_Tnp_1_assoc"/>
    <property type="match status" value="1"/>
</dbReference>
<name>A0A317DFU8_9ACTN</name>
<evidence type="ECO:0000313" key="5">
    <source>
        <dbReference type="Proteomes" id="UP000246050"/>
    </source>
</evidence>
<protein>
    <submittedName>
        <fullName evidence="4">ISAs1 family transposase</fullName>
    </submittedName>
</protein>
<proteinExistence type="predicted"/>
<evidence type="ECO:0000313" key="4">
    <source>
        <dbReference type="EMBL" id="PWR13242.1"/>
    </source>
</evidence>
<dbReference type="InterPro" id="IPR051698">
    <property type="entry name" value="Transposase_11-like"/>
</dbReference>
<evidence type="ECO:0000259" key="2">
    <source>
        <dbReference type="Pfam" id="PF01609"/>
    </source>
</evidence>
<evidence type="ECO:0000256" key="1">
    <source>
        <dbReference type="SAM" id="Phobius"/>
    </source>
</evidence>